<dbReference type="PROSITE" id="PS51160">
    <property type="entry name" value="ACYLPHOSPHATASE_3"/>
    <property type="match status" value="1"/>
</dbReference>
<organism evidence="13 14">
    <name type="scientific">Serratia fonticola</name>
    <dbReference type="NCBI Taxonomy" id="47917"/>
    <lineage>
        <taxon>Bacteria</taxon>
        <taxon>Pseudomonadati</taxon>
        <taxon>Pseudomonadota</taxon>
        <taxon>Gammaproteobacteria</taxon>
        <taxon>Enterobacterales</taxon>
        <taxon>Yersiniaceae</taxon>
        <taxon>Serratia</taxon>
    </lineage>
</organism>
<dbReference type="NCBIfam" id="TIGR00143">
    <property type="entry name" value="hypF"/>
    <property type="match status" value="1"/>
</dbReference>
<gene>
    <name evidence="13" type="primary">hypF</name>
    <name evidence="13" type="ORF">RDT67_25065</name>
</gene>
<proteinExistence type="inferred from homology"/>
<comment type="catalytic activity">
    <reaction evidence="7 9">
        <text>C-terminal L-cysteinyl-[HypE protein] + carbamoyl phosphate + ATP + H2O = C-terminal S-carboxamide-L-cysteinyl-[HypE protein] + AMP + phosphate + diphosphate + H(+)</text>
        <dbReference type="Rhea" id="RHEA:55636"/>
        <dbReference type="Rhea" id="RHEA-COMP:14247"/>
        <dbReference type="Rhea" id="RHEA-COMP:14392"/>
        <dbReference type="ChEBI" id="CHEBI:15377"/>
        <dbReference type="ChEBI" id="CHEBI:15378"/>
        <dbReference type="ChEBI" id="CHEBI:30616"/>
        <dbReference type="ChEBI" id="CHEBI:33019"/>
        <dbReference type="ChEBI" id="CHEBI:43474"/>
        <dbReference type="ChEBI" id="CHEBI:58228"/>
        <dbReference type="ChEBI" id="CHEBI:76913"/>
        <dbReference type="ChEBI" id="CHEBI:139126"/>
        <dbReference type="ChEBI" id="CHEBI:456215"/>
    </reaction>
</comment>
<evidence type="ECO:0000256" key="10">
    <source>
        <dbReference type="PROSITE-ProRule" id="PRU00520"/>
    </source>
</evidence>
<evidence type="ECO:0000313" key="13">
    <source>
        <dbReference type="EMBL" id="MDQ9129693.1"/>
    </source>
</evidence>
<dbReference type="Pfam" id="PF00708">
    <property type="entry name" value="Acylphosphatase"/>
    <property type="match status" value="1"/>
</dbReference>
<dbReference type="InterPro" id="IPR011125">
    <property type="entry name" value="Znf_HypF"/>
</dbReference>
<dbReference type="InterPro" id="IPR055128">
    <property type="entry name" value="HypF_C_2"/>
</dbReference>
<reference evidence="13" key="1">
    <citation type="submission" date="2023-08" db="EMBL/GenBank/DDBJ databases">
        <title>The Comparative Genomic Analysis of Yersiniaceae from Polar Regions.</title>
        <authorList>
            <person name="Goncharov A."/>
            <person name="Aslanov B."/>
            <person name="Kolodzhieva V."/>
            <person name="Azarov D."/>
            <person name="Mochov A."/>
            <person name="Lebedeva E."/>
        </authorList>
    </citation>
    <scope>NUCLEOTIDE SEQUENCE</scope>
    <source>
        <strain evidence="13">Vf</strain>
    </source>
</reference>
<evidence type="ECO:0000259" key="11">
    <source>
        <dbReference type="PROSITE" id="PS51160"/>
    </source>
</evidence>
<evidence type="ECO:0000256" key="6">
    <source>
        <dbReference type="ARBA" id="ARBA00022833"/>
    </source>
</evidence>
<dbReference type="InterPro" id="IPR036046">
    <property type="entry name" value="Acylphosphatase-like_dom_sf"/>
</dbReference>
<evidence type="ECO:0000256" key="3">
    <source>
        <dbReference type="ARBA" id="ARBA00022598"/>
    </source>
</evidence>
<dbReference type="Gene3D" id="3.30.420.40">
    <property type="match status" value="1"/>
</dbReference>
<dbReference type="GO" id="GO:0008270">
    <property type="term" value="F:zinc ion binding"/>
    <property type="evidence" value="ECO:0007669"/>
    <property type="project" value="UniProtKB-KW"/>
</dbReference>
<dbReference type="RefSeq" id="WP_309048455.1">
    <property type="nucleotide sequence ID" value="NZ_JAVIGA010000040.1"/>
</dbReference>
<name>A0AAJ1YFS4_SERFO</name>
<dbReference type="Gene3D" id="3.90.870.50">
    <property type="match status" value="1"/>
</dbReference>
<dbReference type="GO" id="GO:0003998">
    <property type="term" value="F:acylphosphatase activity"/>
    <property type="evidence" value="ECO:0007669"/>
    <property type="project" value="UniProtKB-EC"/>
</dbReference>
<dbReference type="InterPro" id="IPR041440">
    <property type="entry name" value="HypF_C"/>
</dbReference>
<dbReference type="Pfam" id="PF07503">
    <property type="entry name" value="zf-HYPF"/>
    <property type="match status" value="2"/>
</dbReference>
<evidence type="ECO:0000256" key="5">
    <source>
        <dbReference type="ARBA" id="ARBA00022771"/>
    </source>
</evidence>
<dbReference type="Gene3D" id="3.30.110.120">
    <property type="match status" value="1"/>
</dbReference>
<dbReference type="SUPFAM" id="SSF53067">
    <property type="entry name" value="Actin-like ATPase domain"/>
    <property type="match status" value="1"/>
</dbReference>
<dbReference type="PANTHER" id="PTHR42959:SF1">
    <property type="entry name" value="CARBAMOYLTRANSFERASE HYPF"/>
    <property type="match status" value="1"/>
</dbReference>
<dbReference type="GO" id="GO:0016743">
    <property type="term" value="F:carboxyl- or carbamoyltransferase activity"/>
    <property type="evidence" value="ECO:0007669"/>
    <property type="project" value="UniProtKB-UniRule"/>
</dbReference>
<comment type="function">
    <text evidence="9">Involved in the maturation of [NiFe] hydrogenases. Along with HypE, it catalyzes the synthesis of the CN ligands of the active site iron of [NiFe]-hydrogenases. HypF functions as a carbamoyl transferase using carbamoylphosphate as a substrate and transferring the carboxamido moiety in an ATP-dependent reaction to the thiolate of the C-terminal cysteine of HypE yielding a protein-S-carboxamide.</text>
</comment>
<dbReference type="GO" id="GO:0003725">
    <property type="term" value="F:double-stranded RNA binding"/>
    <property type="evidence" value="ECO:0007669"/>
    <property type="project" value="InterPro"/>
</dbReference>
<dbReference type="Pfam" id="PF01300">
    <property type="entry name" value="Sua5_yciO_yrdC"/>
    <property type="match status" value="1"/>
</dbReference>
<accession>A0AAJ1YFS4</accession>
<feature type="active site" evidence="10">
    <location>
        <position position="29"/>
    </location>
</feature>
<dbReference type="PROSITE" id="PS51163">
    <property type="entry name" value="YRDC"/>
    <property type="match status" value="1"/>
</dbReference>
<feature type="active site" evidence="10">
    <location>
        <position position="47"/>
    </location>
</feature>
<dbReference type="InterPro" id="IPR006070">
    <property type="entry name" value="Sua5-like_dom"/>
</dbReference>
<dbReference type="Pfam" id="PF22521">
    <property type="entry name" value="HypF_C_2"/>
    <property type="match status" value="1"/>
</dbReference>
<dbReference type="AlphaFoldDB" id="A0AAJ1YFS4"/>
<keyword evidence="4" id="KW-0479">Metal-binding</keyword>
<dbReference type="InterPro" id="IPR004421">
    <property type="entry name" value="Carbamoyltransferase_HypF"/>
</dbReference>
<evidence type="ECO:0000256" key="7">
    <source>
        <dbReference type="ARBA" id="ARBA00048220"/>
    </source>
</evidence>
<dbReference type="GO" id="GO:0051604">
    <property type="term" value="P:protein maturation"/>
    <property type="evidence" value="ECO:0007669"/>
    <property type="project" value="TreeGrafter"/>
</dbReference>
<comment type="pathway">
    <text evidence="1 9">Protein modification; [NiFe] hydrogenase maturation.</text>
</comment>
<keyword evidence="10" id="KW-0378">Hydrolase</keyword>
<dbReference type="Pfam" id="PF17788">
    <property type="entry name" value="HypF_C"/>
    <property type="match status" value="1"/>
</dbReference>
<dbReference type="SUPFAM" id="SSF54975">
    <property type="entry name" value="Acylphosphatase/BLUF domain-like"/>
    <property type="match status" value="1"/>
</dbReference>
<evidence type="ECO:0000256" key="8">
    <source>
        <dbReference type="ARBA" id="ARBA00072168"/>
    </source>
</evidence>
<protein>
    <recommendedName>
        <fullName evidence="8 9">Carbamoyltransferase HypF</fullName>
        <ecNumber evidence="9">6.2.-.-</ecNumber>
    </recommendedName>
</protein>
<feature type="domain" description="Acylphosphatase-like" evidence="11">
    <location>
        <begin position="14"/>
        <end position="100"/>
    </location>
</feature>
<dbReference type="PIRSF" id="PIRSF006256">
    <property type="entry name" value="CMPcnvr_hdrg_mat"/>
    <property type="match status" value="1"/>
</dbReference>
<dbReference type="InterPro" id="IPR051060">
    <property type="entry name" value="Carbamoyltrans_HypF-like"/>
</dbReference>
<dbReference type="PANTHER" id="PTHR42959">
    <property type="entry name" value="CARBAMOYLTRANSFERASE"/>
    <property type="match status" value="1"/>
</dbReference>
<keyword evidence="5" id="KW-0863">Zinc-finger</keyword>
<dbReference type="InterPro" id="IPR043129">
    <property type="entry name" value="ATPase_NBD"/>
</dbReference>
<evidence type="ECO:0000256" key="9">
    <source>
        <dbReference type="PIRNR" id="PIRNR006256"/>
    </source>
</evidence>
<evidence type="ECO:0000313" key="14">
    <source>
        <dbReference type="Proteomes" id="UP001224622"/>
    </source>
</evidence>
<evidence type="ECO:0000256" key="1">
    <source>
        <dbReference type="ARBA" id="ARBA00004711"/>
    </source>
</evidence>
<keyword evidence="6" id="KW-0862">Zinc</keyword>
<evidence type="ECO:0000259" key="12">
    <source>
        <dbReference type="PROSITE" id="PS51163"/>
    </source>
</evidence>
<feature type="domain" description="YrdC-like" evidence="12">
    <location>
        <begin position="210"/>
        <end position="397"/>
    </location>
</feature>
<dbReference type="InterPro" id="IPR017968">
    <property type="entry name" value="Acylphosphatase_CS"/>
</dbReference>
<dbReference type="SUPFAM" id="SSF55821">
    <property type="entry name" value="YrdC/RibB"/>
    <property type="match status" value="1"/>
</dbReference>
<comment type="catalytic activity">
    <reaction evidence="10">
        <text>an acyl phosphate + H2O = a carboxylate + phosphate + H(+)</text>
        <dbReference type="Rhea" id="RHEA:14965"/>
        <dbReference type="ChEBI" id="CHEBI:15377"/>
        <dbReference type="ChEBI" id="CHEBI:15378"/>
        <dbReference type="ChEBI" id="CHEBI:29067"/>
        <dbReference type="ChEBI" id="CHEBI:43474"/>
        <dbReference type="ChEBI" id="CHEBI:59918"/>
        <dbReference type="EC" id="3.6.1.7"/>
    </reaction>
</comment>
<dbReference type="EMBL" id="JAVIGA010000040">
    <property type="protein sequence ID" value="MDQ9129693.1"/>
    <property type="molecule type" value="Genomic_DNA"/>
</dbReference>
<keyword evidence="3 13" id="KW-0436">Ligase</keyword>
<dbReference type="Gene3D" id="3.30.420.360">
    <property type="match status" value="1"/>
</dbReference>
<sequence>MADFEPENIASSNGLRLRIKGKVQGVGFRPYVWLLARRFNLCGEVSNDGAGVIVQLWQSPAITDFLRVLPQECPPLARIDSVTSTPFNWPQQPASFTIASSGAGQVDTHIVADAATCDACLAELNMPHNRRYHYPFINCTHCGPRFTIIRRMPYDRPNTSMQPFPLCPQCLAEYQDPADRRFHAQPTACPECGPHLWLSDATGQTTASADDALQLAAQALIAGQIVAVKGIGGFHLACDATNPAAVQRLRARKHRPAKPLAVMMPDTYWLQQCVQVAEPTALLKLLRSPPAPIVLVAAHPQSPLCGEIAPGLNEIGVMLPANPLQHLLLQQVARPLVMTSGNPAGKPPALSNQQALEELAGVADVWLLHNREIVQRADDSLVRLTEQGSEMLRRARGYVPDAMPLPPGFTAQPAILALGADSKNTFCLLWGNQAVVSQHLGSLGDEATRQQQQQLLALFGEIYGVVPQAIAIDAHPGYLSHQQGQALATELAIPCITTLHHHAHLVACLAEHGWPRDGGKVIGLALDGLGYGLDGQLWGGECLLVDYQHCEHLGGLPAVALPGGDVAARQPWRNLLAQLQRFVPDWQTLPEAAAIPQPQATILLRAVERQINSPLASSAGRLFDAVAAALQIVPQQLSWEGEAACQLEALAWQSPPHQPPVSLPLLDNQLDLATFWRQWLAYQAPPAQRAYAFHVALAQGFAALARRAMQQYGINTIVLSGGVMHNVLLRQLLLQQLDGTQVLLPSRLPAGDGGVALGQALIAANRLISGKHKDEFIT</sequence>
<dbReference type="InterPro" id="IPR017945">
    <property type="entry name" value="DHBP_synth_RibB-like_a/b_dom"/>
</dbReference>
<comment type="similarity">
    <text evidence="2 9">Belongs to the carbamoyltransferase HypF family.</text>
</comment>
<dbReference type="Proteomes" id="UP001224622">
    <property type="component" value="Unassembled WGS sequence"/>
</dbReference>
<evidence type="ECO:0000256" key="2">
    <source>
        <dbReference type="ARBA" id="ARBA00008097"/>
    </source>
</evidence>
<evidence type="ECO:0000256" key="4">
    <source>
        <dbReference type="ARBA" id="ARBA00022723"/>
    </source>
</evidence>
<dbReference type="FunFam" id="3.30.420.40:FF:000124">
    <property type="entry name" value="Carbamoyltransferase HypF"/>
    <property type="match status" value="1"/>
</dbReference>
<dbReference type="InterPro" id="IPR001792">
    <property type="entry name" value="Acylphosphatase-like_dom"/>
</dbReference>
<dbReference type="GO" id="GO:0016874">
    <property type="term" value="F:ligase activity"/>
    <property type="evidence" value="ECO:0007669"/>
    <property type="project" value="UniProtKB-UniRule"/>
</dbReference>
<comment type="caution">
    <text evidence="13">The sequence shown here is derived from an EMBL/GenBank/DDBJ whole genome shotgun (WGS) entry which is preliminary data.</text>
</comment>
<dbReference type="EC" id="6.2.-.-" evidence="9"/>
<dbReference type="PROSITE" id="PS00150">
    <property type="entry name" value="ACYLPHOSPHATASE_1"/>
    <property type="match status" value="1"/>
</dbReference>